<dbReference type="SUPFAM" id="SSF143011">
    <property type="entry name" value="RelE-like"/>
    <property type="match status" value="1"/>
</dbReference>
<sequence length="92" mass="10477">MIKSFKHKGLRNFFESGSSRGIQAAHSKKLRMQLVALDTAISIEDMDIPGYQLHSLKGNRKGIWSISVSGNWRVTFELTDGNVYIADYEDYH</sequence>
<dbReference type="PANTHER" id="PTHR40266">
    <property type="entry name" value="TOXIN HIGB-1"/>
    <property type="match status" value="1"/>
</dbReference>
<dbReference type="PANTHER" id="PTHR40266:SF2">
    <property type="entry name" value="TOXIN HIGB-1"/>
    <property type="match status" value="1"/>
</dbReference>
<organism evidence="1 2">
    <name type="scientific">SAR86 cluster bacterium</name>
    <dbReference type="NCBI Taxonomy" id="2030880"/>
    <lineage>
        <taxon>Bacteria</taxon>
        <taxon>Pseudomonadati</taxon>
        <taxon>Pseudomonadota</taxon>
        <taxon>Gammaproteobacteria</taxon>
        <taxon>SAR86 cluster</taxon>
    </lineage>
</organism>
<dbReference type="Proteomes" id="UP000218327">
    <property type="component" value="Unassembled WGS sequence"/>
</dbReference>
<reference evidence="2" key="1">
    <citation type="submission" date="2017-08" db="EMBL/GenBank/DDBJ databases">
        <title>A dynamic microbial community with high functional redundancy inhabits the cold, oxic subseafloor aquifer.</title>
        <authorList>
            <person name="Tully B.J."/>
            <person name="Wheat C.G."/>
            <person name="Glazer B.T."/>
            <person name="Huber J.A."/>
        </authorList>
    </citation>
    <scope>NUCLEOTIDE SEQUENCE [LARGE SCALE GENOMIC DNA]</scope>
</reference>
<proteinExistence type="predicted"/>
<evidence type="ECO:0000313" key="1">
    <source>
        <dbReference type="EMBL" id="PCJ22482.1"/>
    </source>
</evidence>
<dbReference type="Gene3D" id="3.30.2310.20">
    <property type="entry name" value="RelE-like"/>
    <property type="match status" value="1"/>
</dbReference>
<gene>
    <name evidence="1" type="ORF">COA96_14225</name>
</gene>
<dbReference type="AlphaFoldDB" id="A0A2A5ATA6"/>
<protein>
    <submittedName>
        <fullName evidence="1">Killer protein</fullName>
    </submittedName>
</protein>
<comment type="caution">
    <text evidence="1">The sequence shown here is derived from an EMBL/GenBank/DDBJ whole genome shotgun (WGS) entry which is preliminary data.</text>
</comment>
<evidence type="ECO:0000313" key="2">
    <source>
        <dbReference type="Proteomes" id="UP000218327"/>
    </source>
</evidence>
<dbReference type="InterPro" id="IPR007711">
    <property type="entry name" value="HigB-1"/>
</dbReference>
<dbReference type="EMBL" id="NVVJ01000059">
    <property type="protein sequence ID" value="PCJ22482.1"/>
    <property type="molecule type" value="Genomic_DNA"/>
</dbReference>
<dbReference type="InterPro" id="IPR035093">
    <property type="entry name" value="RelE/ParE_toxin_dom_sf"/>
</dbReference>
<name>A0A2A5ATA6_9GAMM</name>
<accession>A0A2A5ATA6</accession>
<dbReference type="Pfam" id="PF05015">
    <property type="entry name" value="HigB-like_toxin"/>
    <property type="match status" value="1"/>
</dbReference>